<dbReference type="Proteomes" id="UP001164718">
    <property type="component" value="Chromosome"/>
</dbReference>
<dbReference type="KEGG" id="faf:OE104_00315"/>
<dbReference type="RefSeq" id="WP_275417644.1">
    <property type="nucleotide sequence ID" value="NZ_CP106878.1"/>
</dbReference>
<keyword evidence="2" id="KW-1185">Reference proteome</keyword>
<proteinExistence type="predicted"/>
<dbReference type="EMBL" id="CP106878">
    <property type="protein sequence ID" value="WAA09862.1"/>
    <property type="molecule type" value="Genomic_DNA"/>
</dbReference>
<name>A0A9E8LUS0_9BACI</name>
<protein>
    <submittedName>
        <fullName evidence="1">Uncharacterized protein</fullName>
    </submittedName>
</protein>
<dbReference type="AlphaFoldDB" id="A0A9E8LUS0"/>
<organism evidence="1 2">
    <name type="scientific">Fervidibacillus albus</name>
    <dbReference type="NCBI Taxonomy" id="2980026"/>
    <lineage>
        <taxon>Bacteria</taxon>
        <taxon>Bacillati</taxon>
        <taxon>Bacillota</taxon>
        <taxon>Bacilli</taxon>
        <taxon>Bacillales</taxon>
        <taxon>Bacillaceae</taxon>
        <taxon>Fervidibacillus</taxon>
    </lineage>
</organism>
<reference evidence="1" key="1">
    <citation type="submission" date="2022-09" db="EMBL/GenBank/DDBJ databases">
        <title>Complete Genomes of Fervidibacillus albus and Fervidibacillus halotolerans isolated from tidal flat sediments.</title>
        <authorList>
            <person name="Kwon K.K."/>
            <person name="Yang S.-H."/>
            <person name="Park M.J."/>
            <person name="Oh H.-M."/>
        </authorList>
    </citation>
    <scope>NUCLEOTIDE SEQUENCE</scope>
    <source>
        <strain evidence="1">MEBiC13591</strain>
    </source>
</reference>
<evidence type="ECO:0000313" key="2">
    <source>
        <dbReference type="Proteomes" id="UP001164718"/>
    </source>
</evidence>
<sequence length="322" mass="37947">MILWEIREEDTFDLEIEIENITVLKGSNNIWFRLVRLVDDFFNNKGSIVTIMEDTQIIHKSDWECLFVPFDAHIQLDKLSTKSPLKSLWEEAAEELYNHTIFNELNDIWDVLREEVELISKRKVEKYGLKLTVDDFSYNHLKKFIGFSSIKNYTTPFDFKLMLIKLFANKSVNKRKLVIVEYPELYTDQNEFQEFTSFVQSLAEKGLQFIIVSNENLPFYGSKNYFLQNVVINQAKIEMVKRKVMNDLPFVVDHHDFAHVQKQFFELVDKLSNSVTHQPLSTGDDVTLTIFYVLSHHLGLNLNIDKSQVSNDLYKFFQSFPK</sequence>
<gene>
    <name evidence="1" type="ORF">OE104_00315</name>
</gene>
<evidence type="ECO:0000313" key="1">
    <source>
        <dbReference type="EMBL" id="WAA09862.1"/>
    </source>
</evidence>
<accession>A0A9E8LUS0</accession>